<evidence type="ECO:0000259" key="3">
    <source>
        <dbReference type="PROSITE" id="PS50878"/>
    </source>
</evidence>
<dbReference type="Ensembl" id="ENSPFOT00000022751.1">
    <property type="protein sequence ID" value="ENSPFOP00000022943.1"/>
    <property type="gene ID" value="ENSPFOG00000023721.1"/>
</dbReference>
<reference evidence="4" key="2">
    <citation type="submission" date="2025-08" db="UniProtKB">
        <authorList>
            <consortium name="Ensembl"/>
        </authorList>
    </citation>
    <scope>IDENTIFICATION</scope>
</reference>
<dbReference type="InterPro" id="IPR000477">
    <property type="entry name" value="RT_dom"/>
</dbReference>
<dbReference type="PANTHER" id="PTHR33064:SF29">
    <property type="entry name" value="PEPTIDASE A2 DOMAIN-CONTAINING PROTEIN-RELATED"/>
    <property type="match status" value="1"/>
</dbReference>
<reference evidence="4" key="3">
    <citation type="submission" date="2025-09" db="UniProtKB">
        <authorList>
            <consortium name="Ensembl"/>
        </authorList>
    </citation>
    <scope>IDENTIFICATION</scope>
</reference>
<dbReference type="GO" id="GO:0004523">
    <property type="term" value="F:RNA-DNA hybrid ribonuclease activity"/>
    <property type="evidence" value="ECO:0007669"/>
    <property type="project" value="UniProtKB-EC"/>
</dbReference>
<dbReference type="InterPro" id="IPR043502">
    <property type="entry name" value="DNA/RNA_pol_sf"/>
</dbReference>
<dbReference type="OMA" id="WRNHIPH"/>
<feature type="domain" description="Reverse transcriptase" evidence="3">
    <location>
        <begin position="1"/>
        <end position="87"/>
    </location>
</feature>
<dbReference type="eggNOG" id="KOG0017">
    <property type="taxonomic scope" value="Eukaryota"/>
</dbReference>
<comment type="similarity">
    <text evidence="1">Belongs to the beta type-B retroviral polymerase family. HERV class-II K(HML-2) pol subfamily.</text>
</comment>
<dbReference type="Pfam" id="PF17919">
    <property type="entry name" value="RT_RNaseH_2"/>
    <property type="match status" value="1"/>
</dbReference>
<dbReference type="InterPro" id="IPR043128">
    <property type="entry name" value="Rev_trsase/Diguanyl_cyclase"/>
</dbReference>
<dbReference type="InterPro" id="IPR041577">
    <property type="entry name" value="RT_RNaseH_2"/>
</dbReference>
<evidence type="ECO:0000256" key="2">
    <source>
        <dbReference type="ARBA" id="ARBA00012180"/>
    </source>
</evidence>
<proteinExistence type="inferred from homology"/>
<dbReference type="Pfam" id="PF00078">
    <property type="entry name" value="RVT_1"/>
    <property type="match status" value="1"/>
</dbReference>
<dbReference type="EC" id="3.1.26.4" evidence="2"/>
<dbReference type="InterPro" id="IPR051320">
    <property type="entry name" value="Viral_Replic_Matur_Polypro"/>
</dbReference>
<protein>
    <recommendedName>
        <fullName evidence="2">ribonuclease H</fullName>
        <ecNumber evidence="2">3.1.26.4</ecNumber>
    </recommendedName>
</protein>
<sequence length="245" mass="28134">YETVPDSWGHNPTICHRVVAEHLDGFKLPPGVLISHYIDDIMVQGETQEVVSAVLPRLIEHMKAHGWEINPAKVQGPSQLKFLGIMWNKGEREIVQKARDKIIAFAVPHTKKDVQKFICLFGYWRNHIPHLGQILQPMYQVTRKKEEFTWGESQQRVFELAKEAIQQAVSLGKMMSGPVELQVSAVNDYANWSLWQKQGRVRKPLGFWSRKLPPAGVRYTPFEKQLLACYWALLETEAQTVGHDV</sequence>
<dbReference type="Gene3D" id="3.30.70.270">
    <property type="match status" value="2"/>
</dbReference>
<accession>A0A096LUV2</accession>
<evidence type="ECO:0000313" key="5">
    <source>
        <dbReference type="Proteomes" id="UP000028760"/>
    </source>
</evidence>
<keyword evidence="5" id="KW-1185">Reference proteome</keyword>
<evidence type="ECO:0000313" key="4">
    <source>
        <dbReference type="Ensembl" id="ENSPFOP00000022943.1"/>
    </source>
</evidence>
<dbReference type="PANTHER" id="PTHR33064">
    <property type="entry name" value="POL PROTEIN"/>
    <property type="match status" value="1"/>
</dbReference>
<dbReference type="PROSITE" id="PS50878">
    <property type="entry name" value="RT_POL"/>
    <property type="match status" value="1"/>
</dbReference>
<organism evidence="4 5">
    <name type="scientific">Poecilia formosa</name>
    <name type="common">Amazon molly</name>
    <name type="synonym">Limia formosa</name>
    <dbReference type="NCBI Taxonomy" id="48698"/>
    <lineage>
        <taxon>Eukaryota</taxon>
        <taxon>Metazoa</taxon>
        <taxon>Chordata</taxon>
        <taxon>Craniata</taxon>
        <taxon>Vertebrata</taxon>
        <taxon>Euteleostomi</taxon>
        <taxon>Actinopterygii</taxon>
        <taxon>Neopterygii</taxon>
        <taxon>Teleostei</taxon>
        <taxon>Neoteleostei</taxon>
        <taxon>Acanthomorphata</taxon>
        <taxon>Ovalentaria</taxon>
        <taxon>Atherinomorphae</taxon>
        <taxon>Cyprinodontiformes</taxon>
        <taxon>Poeciliidae</taxon>
        <taxon>Poeciliinae</taxon>
        <taxon>Poecilia</taxon>
    </lineage>
</organism>
<name>A0A096LUV2_POEFO</name>
<dbReference type="STRING" id="48698.ENSPFOP00000022943"/>
<evidence type="ECO:0000256" key="1">
    <source>
        <dbReference type="ARBA" id="ARBA00010879"/>
    </source>
</evidence>
<dbReference type="GeneTree" id="ENSGT01000000216185"/>
<dbReference type="AlphaFoldDB" id="A0A096LUV2"/>
<reference evidence="5" key="1">
    <citation type="submission" date="2013-10" db="EMBL/GenBank/DDBJ databases">
        <authorList>
            <person name="Schartl M."/>
            <person name="Warren W."/>
        </authorList>
    </citation>
    <scope>NUCLEOTIDE SEQUENCE [LARGE SCALE GENOMIC DNA]</scope>
    <source>
        <strain evidence="5">female</strain>
    </source>
</reference>
<dbReference type="SUPFAM" id="SSF56672">
    <property type="entry name" value="DNA/RNA polymerases"/>
    <property type="match status" value="1"/>
</dbReference>
<dbReference type="EMBL" id="AYCK01009153">
    <property type="status" value="NOT_ANNOTATED_CDS"/>
    <property type="molecule type" value="Genomic_DNA"/>
</dbReference>
<dbReference type="Proteomes" id="UP000028760">
    <property type="component" value="Unassembled WGS sequence"/>
</dbReference>